<comment type="caution">
    <text evidence="2">The sequence shown here is derived from an EMBL/GenBank/DDBJ whole genome shotgun (WGS) entry which is preliminary data.</text>
</comment>
<dbReference type="PANTHER" id="PTHR14859">
    <property type="entry name" value="CALCOFLUOR WHITE HYPERSENSITIVE PROTEIN PRECURSOR"/>
    <property type="match status" value="1"/>
</dbReference>
<keyword evidence="3" id="KW-1185">Reference proteome</keyword>
<keyword evidence="2" id="KW-0255">Endonuclease</keyword>
<dbReference type="InterPro" id="IPR005135">
    <property type="entry name" value="Endo/exonuclease/phosphatase"/>
</dbReference>
<dbReference type="RefSeq" id="WP_158522511.1">
    <property type="nucleotide sequence ID" value="NZ_CP018845.1"/>
</dbReference>
<dbReference type="PANTHER" id="PTHR14859:SF15">
    <property type="entry name" value="ENDONUCLEASE_EXONUCLEASE_PHOSPHATASE DOMAIN-CONTAINING PROTEIN"/>
    <property type="match status" value="1"/>
</dbReference>
<dbReference type="SUPFAM" id="SSF56219">
    <property type="entry name" value="DNase I-like"/>
    <property type="match status" value="1"/>
</dbReference>
<protein>
    <submittedName>
        <fullName evidence="2">Endonuclease</fullName>
    </submittedName>
</protein>
<reference evidence="2 3" key="1">
    <citation type="journal article" date="2020" name="Front. Plant Sci.">
        <title>Isolation of Rhizosphere Bacteria That Improve Quality and Water Stress Tolerance in Greenhouse Ornamentals.</title>
        <authorList>
            <person name="Nordstedt N.P."/>
            <person name="Jones M.L."/>
        </authorList>
    </citation>
    <scope>NUCLEOTIDE SEQUENCE [LARGE SCALE GENOMIC DNA]</scope>
    <source>
        <strain evidence="2 3">C6C2</strain>
    </source>
</reference>
<accession>A0ABX2LWW9</accession>
<sequence length="256" mass="28249">MVEPVPAPAPASDTELVLSADVPLAGLDPWPLTVATYNIHSAVGTDGRFSPERIAGVLGEIEADVIALQEVPLGGTSQPNVLDLLRQTTGFHAVEGPTMETRERRYGNAVLSRYPVLATESIDLSFGSREPRGALDADIDCHGHMLRVVATHLGLKPAERREQIKRLLQAFDTDQAPVILMGDVNEWFVWGRALRWLVSHFEPAPAPRTFPSRWPVFSLDRIWISPRHRLLQVEVHRSALARVASDHLPLIAHIDG</sequence>
<feature type="domain" description="Endonuclease/exonuclease/phosphatase" evidence="1">
    <location>
        <begin position="35"/>
        <end position="247"/>
    </location>
</feature>
<dbReference type="Proteomes" id="UP000536746">
    <property type="component" value="Unassembled WGS sequence"/>
</dbReference>
<organism evidence="2 3">
    <name type="scientific">Herbaspirillum robiniae</name>
    <dbReference type="NCBI Taxonomy" id="2014887"/>
    <lineage>
        <taxon>Bacteria</taxon>
        <taxon>Pseudomonadati</taxon>
        <taxon>Pseudomonadota</taxon>
        <taxon>Betaproteobacteria</taxon>
        <taxon>Burkholderiales</taxon>
        <taxon>Oxalobacteraceae</taxon>
        <taxon>Herbaspirillum</taxon>
    </lineage>
</organism>
<name>A0ABX2LWW9_9BURK</name>
<dbReference type="EMBL" id="JABFMT010000005">
    <property type="protein sequence ID" value="NUU01423.1"/>
    <property type="molecule type" value="Genomic_DNA"/>
</dbReference>
<dbReference type="InterPro" id="IPR051916">
    <property type="entry name" value="GPI-anchor_lipid_remodeler"/>
</dbReference>
<dbReference type="InterPro" id="IPR036691">
    <property type="entry name" value="Endo/exonu/phosph_ase_sf"/>
</dbReference>
<gene>
    <name evidence="2" type="ORF">HNO84_07425</name>
</gene>
<evidence type="ECO:0000313" key="2">
    <source>
        <dbReference type="EMBL" id="NUU01423.1"/>
    </source>
</evidence>
<proteinExistence type="predicted"/>
<evidence type="ECO:0000259" key="1">
    <source>
        <dbReference type="Pfam" id="PF03372"/>
    </source>
</evidence>
<dbReference type="GO" id="GO:0004519">
    <property type="term" value="F:endonuclease activity"/>
    <property type="evidence" value="ECO:0007669"/>
    <property type="project" value="UniProtKB-KW"/>
</dbReference>
<keyword evidence="2" id="KW-0378">Hydrolase</keyword>
<dbReference type="Gene3D" id="3.60.10.10">
    <property type="entry name" value="Endonuclease/exonuclease/phosphatase"/>
    <property type="match status" value="1"/>
</dbReference>
<dbReference type="Pfam" id="PF03372">
    <property type="entry name" value="Exo_endo_phos"/>
    <property type="match status" value="1"/>
</dbReference>
<keyword evidence="2" id="KW-0540">Nuclease</keyword>
<evidence type="ECO:0000313" key="3">
    <source>
        <dbReference type="Proteomes" id="UP000536746"/>
    </source>
</evidence>